<dbReference type="SUPFAM" id="SSF53613">
    <property type="entry name" value="Ribokinase-like"/>
    <property type="match status" value="1"/>
</dbReference>
<dbReference type="PROSITE" id="PS00583">
    <property type="entry name" value="PFKB_KINASES_1"/>
    <property type="match status" value="1"/>
</dbReference>
<evidence type="ECO:0000256" key="8">
    <source>
        <dbReference type="RuleBase" id="RU369061"/>
    </source>
</evidence>
<dbReference type="Pfam" id="PF00294">
    <property type="entry name" value="PfkB"/>
    <property type="match status" value="1"/>
</dbReference>
<dbReference type="UniPathway" id="UPA00704">
    <property type="reaction ID" value="UER00715"/>
</dbReference>
<evidence type="ECO:0000256" key="1">
    <source>
        <dbReference type="ARBA" id="ARBA00005380"/>
    </source>
</evidence>
<dbReference type="GO" id="GO:0009024">
    <property type="term" value="F:tagatose-6-phosphate kinase activity"/>
    <property type="evidence" value="ECO:0007669"/>
    <property type="project" value="UniProtKB-EC"/>
</dbReference>
<evidence type="ECO:0000256" key="5">
    <source>
        <dbReference type="ARBA" id="ARBA00022840"/>
    </source>
</evidence>
<dbReference type="GO" id="GO:0016052">
    <property type="term" value="P:carbohydrate catabolic process"/>
    <property type="evidence" value="ECO:0007669"/>
    <property type="project" value="UniProtKB-ARBA"/>
</dbReference>
<keyword evidence="4 8" id="KW-0418">Kinase</keyword>
<organism evidence="10 11">
    <name type="scientific">Cuneatibacter caecimuris</name>
    <dbReference type="NCBI Taxonomy" id="1796618"/>
    <lineage>
        <taxon>Bacteria</taxon>
        <taxon>Bacillati</taxon>
        <taxon>Bacillota</taxon>
        <taxon>Clostridia</taxon>
        <taxon>Lachnospirales</taxon>
        <taxon>Lachnospiraceae</taxon>
        <taxon>Cuneatibacter</taxon>
    </lineage>
</organism>
<dbReference type="GO" id="GO:0005988">
    <property type="term" value="P:lactose metabolic process"/>
    <property type="evidence" value="ECO:0007669"/>
    <property type="project" value="UniProtKB-KW"/>
</dbReference>
<dbReference type="Proteomes" id="UP000292927">
    <property type="component" value="Unassembled WGS sequence"/>
</dbReference>
<comment type="pathway">
    <text evidence="7">Carbohydrate metabolism; D-tagatose 6-phosphate degradation; D-glyceraldehyde 3-phosphate and glycerone phosphate from D-tagatose 6-phosphate: step 1/2.</text>
</comment>
<dbReference type="PANTHER" id="PTHR46566:SF5">
    <property type="entry name" value="1-PHOSPHOFRUCTOKINASE"/>
    <property type="match status" value="1"/>
</dbReference>
<proteinExistence type="inferred from homology"/>
<sequence>MILTVTLNVAVDKAYVIEGPLQAGEVMRVKTCSNTAGGKGLNVSKVIGLCGEEVLATGFTGGFNGAYVEKLLTEKGIPNEFVHVKGETRSCINILDGDGKSTEFLEPGAPVTAEEEAAFLRKFETLLPKCSVVTMSGSAPKGLPADIYGKLIAMGKKAGVKMILDTSGQYLIEGVKAKPFLIKPNHDEIAQLLGRPAETMEEMLESAKELHRSGIPYVVISLGADGAAVVCGEGVYTARPPKIQAVNTVGCGDSMVGAMAAALERGYGVEEMLRYAVAVSSANAMNLETGYFRQEDMEENLKQVIVEKIG</sequence>
<dbReference type="PANTHER" id="PTHR46566">
    <property type="entry name" value="1-PHOSPHOFRUCTOKINASE-RELATED"/>
    <property type="match status" value="1"/>
</dbReference>
<evidence type="ECO:0000313" key="10">
    <source>
        <dbReference type="EMBL" id="RZT01137.1"/>
    </source>
</evidence>
<comment type="catalytic activity">
    <reaction evidence="7">
        <text>D-tagatofuranose 6-phosphate + ATP = D-tagatofuranose 1,6-bisphosphate + ADP + H(+)</text>
        <dbReference type="Rhea" id="RHEA:12420"/>
        <dbReference type="ChEBI" id="CHEBI:15378"/>
        <dbReference type="ChEBI" id="CHEBI:30616"/>
        <dbReference type="ChEBI" id="CHEBI:58694"/>
        <dbReference type="ChEBI" id="CHEBI:58695"/>
        <dbReference type="ChEBI" id="CHEBI:456216"/>
        <dbReference type="EC" id="2.7.1.144"/>
    </reaction>
</comment>
<dbReference type="GO" id="GO:0005829">
    <property type="term" value="C:cytosol"/>
    <property type="evidence" value="ECO:0007669"/>
    <property type="project" value="TreeGrafter"/>
</dbReference>
<evidence type="ECO:0000256" key="7">
    <source>
        <dbReference type="PIRNR" id="PIRNR000535"/>
    </source>
</evidence>
<dbReference type="AlphaFoldDB" id="A0A4Q7PLB6"/>
<dbReference type="InterPro" id="IPR011611">
    <property type="entry name" value="PfkB_dom"/>
</dbReference>
<reference evidence="10 11" key="1">
    <citation type="submission" date="2019-02" db="EMBL/GenBank/DDBJ databases">
        <title>Genomic Encyclopedia of Type Strains, Phase IV (KMG-IV): sequencing the most valuable type-strain genomes for metagenomic binning, comparative biology and taxonomic classification.</title>
        <authorList>
            <person name="Goeker M."/>
        </authorList>
    </citation>
    <scope>NUCLEOTIDE SEQUENCE [LARGE SCALE GENOMIC DNA]</scope>
    <source>
        <strain evidence="10 11">DSM 29486</strain>
    </source>
</reference>
<dbReference type="GO" id="GO:0008662">
    <property type="term" value="F:1-phosphofructokinase activity"/>
    <property type="evidence" value="ECO:0007669"/>
    <property type="project" value="UniProtKB-UniRule"/>
</dbReference>
<evidence type="ECO:0000256" key="6">
    <source>
        <dbReference type="ARBA" id="ARBA00047745"/>
    </source>
</evidence>
<comment type="catalytic activity">
    <reaction evidence="6 8">
        <text>beta-D-fructose 1-phosphate + ATP = beta-D-fructose 1,6-bisphosphate + ADP + H(+)</text>
        <dbReference type="Rhea" id="RHEA:14213"/>
        <dbReference type="ChEBI" id="CHEBI:15378"/>
        <dbReference type="ChEBI" id="CHEBI:30616"/>
        <dbReference type="ChEBI" id="CHEBI:32966"/>
        <dbReference type="ChEBI" id="CHEBI:138881"/>
        <dbReference type="ChEBI" id="CHEBI:456216"/>
        <dbReference type="EC" id="2.7.1.56"/>
    </reaction>
</comment>
<dbReference type="PIRSF" id="PIRSF000535">
    <property type="entry name" value="1PFK/6PFK/LacC"/>
    <property type="match status" value="1"/>
</dbReference>
<dbReference type="Gene3D" id="3.40.1190.20">
    <property type="match status" value="1"/>
</dbReference>
<protein>
    <recommendedName>
        <fullName evidence="7">Tagatose-6-phosphate kinase</fullName>
        <ecNumber evidence="7">2.7.1.144</ecNumber>
    </recommendedName>
</protein>
<dbReference type="GO" id="GO:0005524">
    <property type="term" value="F:ATP binding"/>
    <property type="evidence" value="ECO:0007669"/>
    <property type="project" value="UniProtKB-UniRule"/>
</dbReference>
<evidence type="ECO:0000259" key="9">
    <source>
        <dbReference type="Pfam" id="PF00294"/>
    </source>
</evidence>
<dbReference type="RefSeq" id="WP_130434751.1">
    <property type="nucleotide sequence ID" value="NZ_SGXF01000002.1"/>
</dbReference>
<gene>
    <name evidence="10" type="ORF">EV209_1578</name>
</gene>
<dbReference type="NCBIfam" id="TIGR03828">
    <property type="entry name" value="pfkB"/>
    <property type="match status" value="1"/>
</dbReference>
<evidence type="ECO:0000313" key="11">
    <source>
        <dbReference type="Proteomes" id="UP000292927"/>
    </source>
</evidence>
<dbReference type="CDD" id="cd01164">
    <property type="entry name" value="FruK_PfkB_like"/>
    <property type="match status" value="1"/>
</dbReference>
<accession>A0A4Q7PLB6</accession>
<dbReference type="GO" id="GO:0044281">
    <property type="term" value="P:small molecule metabolic process"/>
    <property type="evidence" value="ECO:0007669"/>
    <property type="project" value="UniProtKB-ARBA"/>
</dbReference>
<comment type="function">
    <text evidence="8">Catalyzes the ATP-dependent phosphorylation of fructose-l-phosphate to fructose-l,6-bisphosphate.</text>
</comment>
<feature type="domain" description="Carbohydrate kinase PfkB" evidence="9">
    <location>
        <begin position="8"/>
        <end position="284"/>
    </location>
</feature>
<comment type="similarity">
    <text evidence="7">Belongs to the carbohydrate kinase PfkB family. LacC subfamily.</text>
</comment>
<dbReference type="EC" id="2.7.1.144" evidence="7"/>
<dbReference type="InterPro" id="IPR002173">
    <property type="entry name" value="Carboh/pur_kinase_PfkB_CS"/>
</dbReference>
<dbReference type="FunFam" id="3.40.1190.20:FF:000001">
    <property type="entry name" value="Phosphofructokinase"/>
    <property type="match status" value="1"/>
</dbReference>
<dbReference type="InterPro" id="IPR022463">
    <property type="entry name" value="1-PFruKinase"/>
</dbReference>
<keyword evidence="11" id="KW-1185">Reference proteome</keyword>
<dbReference type="OrthoDB" id="9801219at2"/>
<dbReference type="GO" id="GO:2001059">
    <property type="term" value="P:D-tagatose 6-phosphate catabolic process"/>
    <property type="evidence" value="ECO:0007669"/>
    <property type="project" value="UniProtKB-UniPathway"/>
</dbReference>
<evidence type="ECO:0000256" key="3">
    <source>
        <dbReference type="ARBA" id="ARBA00022741"/>
    </source>
</evidence>
<evidence type="ECO:0000256" key="2">
    <source>
        <dbReference type="ARBA" id="ARBA00022679"/>
    </source>
</evidence>
<keyword evidence="7" id="KW-0423">Lactose metabolism</keyword>
<keyword evidence="5 7" id="KW-0067">ATP-binding</keyword>
<dbReference type="InterPro" id="IPR017583">
    <property type="entry name" value="Tagatose/fructose_Pkinase"/>
</dbReference>
<dbReference type="InterPro" id="IPR029056">
    <property type="entry name" value="Ribokinase-like"/>
</dbReference>
<dbReference type="NCBIfam" id="TIGR03168">
    <property type="entry name" value="1-PFK"/>
    <property type="match status" value="1"/>
</dbReference>
<comment type="caution">
    <text evidence="10">The sequence shown here is derived from an EMBL/GenBank/DDBJ whole genome shotgun (WGS) entry which is preliminary data.</text>
</comment>
<keyword evidence="3 7" id="KW-0547">Nucleotide-binding</keyword>
<name>A0A4Q7PLB6_9FIRM</name>
<keyword evidence="2 7" id="KW-0808">Transferase</keyword>
<dbReference type="EMBL" id="SGXF01000002">
    <property type="protein sequence ID" value="RZT01137.1"/>
    <property type="molecule type" value="Genomic_DNA"/>
</dbReference>
<evidence type="ECO:0000256" key="4">
    <source>
        <dbReference type="ARBA" id="ARBA00022777"/>
    </source>
</evidence>
<comment type="similarity">
    <text evidence="1">Belongs to the carbohydrate kinase pfkB family.</text>
</comment>